<name>A0A8J5ZC65_9ROSI</name>
<gene>
    <name evidence="1" type="ORF">CXB51_007312</name>
</gene>
<protein>
    <submittedName>
        <fullName evidence="1">Uncharacterized protein</fullName>
    </submittedName>
</protein>
<organism evidence="1 2">
    <name type="scientific">Gossypium anomalum</name>
    <dbReference type="NCBI Taxonomy" id="47600"/>
    <lineage>
        <taxon>Eukaryota</taxon>
        <taxon>Viridiplantae</taxon>
        <taxon>Streptophyta</taxon>
        <taxon>Embryophyta</taxon>
        <taxon>Tracheophyta</taxon>
        <taxon>Spermatophyta</taxon>
        <taxon>Magnoliopsida</taxon>
        <taxon>eudicotyledons</taxon>
        <taxon>Gunneridae</taxon>
        <taxon>Pentapetalae</taxon>
        <taxon>rosids</taxon>
        <taxon>malvids</taxon>
        <taxon>Malvales</taxon>
        <taxon>Malvaceae</taxon>
        <taxon>Malvoideae</taxon>
        <taxon>Gossypium</taxon>
    </lineage>
</organism>
<dbReference type="Proteomes" id="UP000701853">
    <property type="component" value="Chromosome 3"/>
</dbReference>
<evidence type="ECO:0000313" key="2">
    <source>
        <dbReference type="Proteomes" id="UP000701853"/>
    </source>
</evidence>
<accession>A0A8J5ZC65</accession>
<sequence>MKHCFALLLQEFWVKLLVILLRLRRRHPHHRLLLLLRRLNHRLHQPPLRHRFLLLLPLHHRPQ</sequence>
<keyword evidence="2" id="KW-1185">Reference proteome</keyword>
<comment type="caution">
    <text evidence="1">The sequence shown here is derived from an EMBL/GenBank/DDBJ whole genome shotgun (WGS) entry which is preliminary data.</text>
</comment>
<dbReference type="AlphaFoldDB" id="A0A8J5ZC65"/>
<dbReference type="EMBL" id="JAHUZN010000003">
    <property type="protein sequence ID" value="KAG8498002.1"/>
    <property type="molecule type" value="Genomic_DNA"/>
</dbReference>
<evidence type="ECO:0000313" key="1">
    <source>
        <dbReference type="EMBL" id="KAG8498002.1"/>
    </source>
</evidence>
<proteinExistence type="predicted"/>
<reference evidence="1 2" key="1">
    <citation type="journal article" date="2021" name="bioRxiv">
        <title>The Gossypium anomalum genome as a resource for cotton improvement and evolutionary analysis of hybrid incompatibility.</title>
        <authorList>
            <person name="Grover C.E."/>
            <person name="Yuan D."/>
            <person name="Arick M.A."/>
            <person name="Miller E.R."/>
            <person name="Hu G."/>
            <person name="Peterson D.G."/>
            <person name="Wendel J.F."/>
            <person name="Udall J.A."/>
        </authorList>
    </citation>
    <scope>NUCLEOTIDE SEQUENCE [LARGE SCALE GENOMIC DNA]</scope>
    <source>
        <strain evidence="1">JFW-Udall</strain>
        <tissue evidence="1">Leaf</tissue>
    </source>
</reference>